<protein>
    <submittedName>
        <fullName evidence="2">Bile acid:sodium symporter</fullName>
    </submittedName>
</protein>
<feature type="transmembrane region" description="Helical" evidence="1">
    <location>
        <begin position="29"/>
        <end position="47"/>
    </location>
</feature>
<feature type="transmembrane region" description="Helical" evidence="1">
    <location>
        <begin position="59"/>
        <end position="84"/>
    </location>
</feature>
<dbReference type="Pfam" id="PF13593">
    <property type="entry name" value="SBF_like"/>
    <property type="match status" value="1"/>
</dbReference>
<gene>
    <name evidence="2" type="ORF">C0630_05850</name>
</gene>
<accession>A0A2N6CYD8</accession>
<dbReference type="EMBL" id="PKUN01000005">
    <property type="protein sequence ID" value="PLX62375.1"/>
    <property type="molecule type" value="Genomic_DNA"/>
</dbReference>
<feature type="transmembrane region" description="Helical" evidence="1">
    <location>
        <begin position="157"/>
        <end position="175"/>
    </location>
</feature>
<organism evidence="2 3">
    <name type="scientific">Sedimenticola selenatireducens</name>
    <dbReference type="NCBI Taxonomy" id="191960"/>
    <lineage>
        <taxon>Bacteria</taxon>
        <taxon>Pseudomonadati</taxon>
        <taxon>Pseudomonadota</taxon>
        <taxon>Gammaproteobacteria</taxon>
        <taxon>Chromatiales</taxon>
        <taxon>Sedimenticolaceae</taxon>
        <taxon>Sedimenticola</taxon>
    </lineage>
</organism>
<evidence type="ECO:0000313" key="3">
    <source>
        <dbReference type="Proteomes" id="UP000235015"/>
    </source>
</evidence>
<name>A0A2N6CYD8_9GAMM</name>
<keyword evidence="1" id="KW-1133">Transmembrane helix</keyword>
<evidence type="ECO:0000256" key="1">
    <source>
        <dbReference type="SAM" id="Phobius"/>
    </source>
</evidence>
<feature type="transmembrane region" description="Helical" evidence="1">
    <location>
        <begin position="90"/>
        <end position="110"/>
    </location>
</feature>
<reference evidence="2 3" key="1">
    <citation type="submission" date="2017-11" db="EMBL/GenBank/DDBJ databases">
        <title>Genome-resolved metagenomics identifies genetic mobility, metabolic interactions, and unexpected diversity in perchlorate-reducing communities.</title>
        <authorList>
            <person name="Barnum T.P."/>
            <person name="Figueroa I.A."/>
            <person name="Carlstrom C.I."/>
            <person name="Lucas L.N."/>
            <person name="Engelbrektson A.L."/>
            <person name="Coates J.D."/>
        </authorList>
    </citation>
    <scope>NUCLEOTIDE SEQUENCE [LARGE SCALE GENOMIC DNA]</scope>
    <source>
        <strain evidence="2">BM301</strain>
    </source>
</reference>
<feature type="transmembrane region" description="Helical" evidence="1">
    <location>
        <begin position="187"/>
        <end position="205"/>
    </location>
</feature>
<dbReference type="PANTHER" id="PTHR18640:SF10">
    <property type="entry name" value="SODIUM_METABOLITE COTRANSPORTER BASS4, CHLOROPLASTIC-RELATED"/>
    <property type="match status" value="1"/>
</dbReference>
<sequence>MSGYFLPVGLLLAFLTAWLAPEPGRLLQQAGLVPWMVVTIFLINGYQTVLSQMPLSGKLWTTALIAVLINLLISPFLGLAAASLLALPSAAAIGLIVTATVPSTLSSGIVMTQLAEGDGIKALFLTILLNLLGVFTIPFLLPVVLENAGSLDLSPWPLLKQLLIIVLLPFVLGMLGRRILQLSPRHWLIRYLPSSCVVVTVWMSVSASSETLKEISLPLIGGMIVAALLLHGALLLLCLGSRHLYQPQRGEWIALLFTASQKTLPVAVGVLAALNQPIGVALVACILFHFMQLLVDSMLAARLARTTAG</sequence>
<dbReference type="AlphaFoldDB" id="A0A2N6CYD8"/>
<dbReference type="InterPro" id="IPR038770">
    <property type="entry name" value="Na+/solute_symporter_sf"/>
</dbReference>
<feature type="transmembrane region" description="Helical" evidence="1">
    <location>
        <begin position="217"/>
        <end position="240"/>
    </location>
</feature>
<keyword evidence="1" id="KW-0812">Transmembrane</keyword>
<keyword evidence="1" id="KW-0472">Membrane</keyword>
<dbReference type="PANTHER" id="PTHR18640">
    <property type="entry name" value="SOLUTE CARRIER FAMILY 10 MEMBER 7"/>
    <property type="match status" value="1"/>
</dbReference>
<dbReference type="RefSeq" id="WP_273438297.1">
    <property type="nucleotide sequence ID" value="NZ_PKUN01000005.1"/>
</dbReference>
<dbReference type="Proteomes" id="UP000235015">
    <property type="component" value="Unassembled WGS sequence"/>
</dbReference>
<feature type="transmembrane region" description="Helical" evidence="1">
    <location>
        <begin position="278"/>
        <end position="295"/>
    </location>
</feature>
<feature type="transmembrane region" description="Helical" evidence="1">
    <location>
        <begin position="122"/>
        <end position="145"/>
    </location>
</feature>
<evidence type="ECO:0000313" key="2">
    <source>
        <dbReference type="EMBL" id="PLX62375.1"/>
    </source>
</evidence>
<dbReference type="STRING" id="1111735.GCA_000428045_02323"/>
<comment type="caution">
    <text evidence="2">The sequence shown here is derived from an EMBL/GenBank/DDBJ whole genome shotgun (WGS) entry which is preliminary data.</text>
</comment>
<dbReference type="InterPro" id="IPR016833">
    <property type="entry name" value="Put_Na-Bile_cotransptr"/>
</dbReference>
<feature type="transmembrane region" description="Helical" evidence="1">
    <location>
        <begin position="252"/>
        <end position="272"/>
    </location>
</feature>
<proteinExistence type="predicted"/>
<dbReference type="Gene3D" id="1.20.1530.20">
    <property type="match status" value="1"/>
</dbReference>